<gene>
    <name evidence="1" type="ORF">SAE02_75550</name>
</gene>
<dbReference type="AlphaFoldDB" id="A0A512E3W4"/>
<comment type="caution">
    <text evidence="1">The sequence shown here is derived from an EMBL/GenBank/DDBJ whole genome shotgun (WGS) entry which is preliminary data.</text>
</comment>
<dbReference type="EMBL" id="BJYZ01000082">
    <property type="protein sequence ID" value="GEO43407.1"/>
    <property type="molecule type" value="Genomic_DNA"/>
</dbReference>
<name>A0A512E3W4_9PROT</name>
<proteinExistence type="predicted"/>
<protein>
    <submittedName>
        <fullName evidence="1">Uncharacterized protein</fullName>
    </submittedName>
</protein>
<dbReference type="Proteomes" id="UP000321523">
    <property type="component" value="Unassembled WGS sequence"/>
</dbReference>
<accession>A0A512E3W4</accession>
<evidence type="ECO:0000313" key="2">
    <source>
        <dbReference type="Proteomes" id="UP000321523"/>
    </source>
</evidence>
<sequence length="92" mass="10242">MRGLTQQEIIVQGWEQALACRSFLGVSAKSYCRLCISDDLTWFDQARASFFTQAITVAANGDHVAVVKQAVEDRGGDQTIPDHRRLPLFSID</sequence>
<reference evidence="1 2" key="1">
    <citation type="submission" date="2019-07" db="EMBL/GenBank/DDBJ databases">
        <title>Whole genome shotgun sequence of Skermanella aerolata NBRC 106429.</title>
        <authorList>
            <person name="Hosoyama A."/>
            <person name="Uohara A."/>
            <person name="Ohji S."/>
            <person name="Ichikawa N."/>
        </authorList>
    </citation>
    <scope>NUCLEOTIDE SEQUENCE [LARGE SCALE GENOMIC DNA]</scope>
    <source>
        <strain evidence="1 2">NBRC 106429</strain>
    </source>
</reference>
<evidence type="ECO:0000313" key="1">
    <source>
        <dbReference type="EMBL" id="GEO43407.1"/>
    </source>
</evidence>
<organism evidence="1 2">
    <name type="scientific">Skermanella aerolata</name>
    <dbReference type="NCBI Taxonomy" id="393310"/>
    <lineage>
        <taxon>Bacteria</taxon>
        <taxon>Pseudomonadati</taxon>
        <taxon>Pseudomonadota</taxon>
        <taxon>Alphaproteobacteria</taxon>
        <taxon>Rhodospirillales</taxon>
        <taxon>Azospirillaceae</taxon>
        <taxon>Skermanella</taxon>
    </lineage>
</organism>
<keyword evidence="2" id="KW-1185">Reference proteome</keyword>